<feature type="transmembrane region" description="Helical" evidence="1">
    <location>
        <begin position="66"/>
        <end position="87"/>
    </location>
</feature>
<name>A5JNZ0_EIMTE</name>
<protein>
    <submittedName>
        <fullName evidence="2">Uncharacterized protein</fullName>
    </submittedName>
</protein>
<dbReference type="VEuPathDB" id="ToxoDB:ETH2_0801700"/>
<accession>A5JNZ0</accession>
<organism evidence="2">
    <name type="scientific">Eimeria tenella</name>
    <name type="common">Coccidian parasite</name>
    <dbReference type="NCBI Taxonomy" id="5802"/>
    <lineage>
        <taxon>Eukaryota</taxon>
        <taxon>Sar</taxon>
        <taxon>Alveolata</taxon>
        <taxon>Apicomplexa</taxon>
        <taxon>Conoidasida</taxon>
        <taxon>Coccidia</taxon>
        <taxon>Eucoccidiorida</taxon>
        <taxon>Eimeriorina</taxon>
        <taxon>Eimeriidae</taxon>
        <taxon>Eimeria</taxon>
    </lineage>
</organism>
<evidence type="ECO:0000313" key="2">
    <source>
        <dbReference type="EMBL" id="ABQ41433.1"/>
    </source>
</evidence>
<keyword evidence="1" id="KW-1133">Transmembrane helix</keyword>
<proteinExistence type="evidence at transcript level"/>
<reference evidence="2" key="1">
    <citation type="submission" date="2007-04" db="EMBL/GenBank/DDBJ databases">
        <title>The full-length cDNA sequences of Eimeria tenella ZB1-A08 clone.</title>
        <authorList>
            <person name="Han H."/>
            <person name="Huang B."/>
            <person name="Lin J."/>
            <person name="Jiang L."/>
            <person name="Dong H."/>
            <person name="Zhao Q."/>
        </authorList>
    </citation>
    <scope>NUCLEOTIDE SEQUENCE</scope>
</reference>
<evidence type="ECO:0000256" key="1">
    <source>
        <dbReference type="SAM" id="Phobius"/>
    </source>
</evidence>
<sequence>MAASFSSLGEVGQPVGGQEDVMSSLRVRGSQVSVNQLADDADLTQNEKVLLHMNLTGQKYRRWGKYGLAAIFLAGGMLSSAFIGFLMRHGADALSRKALYDSWGIASRQDSAWESPTPQQMEDRLNKLGMLGKELTAIVASRTEYDNPPVPQPKGREAMEALAMHVSGGRTRNLIGQTVHVKDVQILGSDTVGSSPIPLKVTRYLGETGSSVTLEVTDVNTRKLLALHLNMGDVQPNNPASGGAANLLGSLRVMQETTAILQAAGSTPLEKATAERALDVIAAVGTLEGLPPVLDCTHVHLLNTVQISERVRGRLADIFIPENRMPDNAKEYMANESCWRCCSCSALASATTDCTWGTFA</sequence>
<dbReference type="VEuPathDB" id="ToxoDB:ETH_00005400"/>
<keyword evidence="1" id="KW-0472">Membrane</keyword>
<dbReference type="AlphaFoldDB" id="A5JNZ0"/>
<dbReference type="EMBL" id="EF552217">
    <property type="protein sequence ID" value="ABQ41433.1"/>
    <property type="molecule type" value="mRNA"/>
</dbReference>
<keyword evidence="1" id="KW-0812">Transmembrane</keyword>